<dbReference type="InterPro" id="IPR005119">
    <property type="entry name" value="LysR_subst-bd"/>
</dbReference>
<evidence type="ECO:0000313" key="8">
    <source>
        <dbReference type="Proteomes" id="UP001144205"/>
    </source>
</evidence>
<reference evidence="7" key="1">
    <citation type="journal article" date="2023" name="Int. J. Syst. Evol. Microbiol.">
        <title>Sinisalibacter aestuarii sp. nov., isolated from estuarine sediment of the Arakawa River.</title>
        <authorList>
            <person name="Arafat S.T."/>
            <person name="Hirano S."/>
            <person name="Sato A."/>
            <person name="Takeuchi K."/>
            <person name="Yasuda T."/>
            <person name="Terahara T."/>
            <person name="Hamada M."/>
            <person name="Kobayashi T."/>
        </authorList>
    </citation>
    <scope>NUCLEOTIDE SEQUENCE</scope>
    <source>
        <strain evidence="7">B-399</strain>
    </source>
</reference>
<keyword evidence="8" id="KW-1185">Reference proteome</keyword>
<dbReference type="Gene3D" id="1.10.10.10">
    <property type="entry name" value="Winged helix-like DNA-binding domain superfamily/Winged helix DNA-binding domain"/>
    <property type="match status" value="1"/>
</dbReference>
<dbReference type="Pfam" id="PF00126">
    <property type="entry name" value="HTH_1"/>
    <property type="match status" value="1"/>
</dbReference>
<organism evidence="7 8">
    <name type="scientific">Sinisalibacter aestuarii</name>
    <dbReference type="NCBI Taxonomy" id="2949426"/>
    <lineage>
        <taxon>Bacteria</taxon>
        <taxon>Pseudomonadati</taxon>
        <taxon>Pseudomonadota</taxon>
        <taxon>Alphaproteobacteria</taxon>
        <taxon>Rhodobacterales</taxon>
        <taxon>Roseobacteraceae</taxon>
        <taxon>Sinisalibacter</taxon>
    </lineage>
</organism>
<comment type="caution">
    <text evidence="7">The sequence shown here is derived from an EMBL/GenBank/DDBJ whole genome shotgun (WGS) entry which is preliminary data.</text>
</comment>
<evidence type="ECO:0000313" key="7">
    <source>
        <dbReference type="EMBL" id="GKY89137.1"/>
    </source>
</evidence>
<feature type="domain" description="HTH lysR-type" evidence="6">
    <location>
        <begin position="9"/>
        <end position="66"/>
    </location>
</feature>
<dbReference type="PROSITE" id="PS50931">
    <property type="entry name" value="HTH_LYSR"/>
    <property type="match status" value="1"/>
</dbReference>
<dbReference type="Pfam" id="PF03466">
    <property type="entry name" value="LysR_substrate"/>
    <property type="match status" value="1"/>
</dbReference>
<evidence type="ECO:0000256" key="5">
    <source>
        <dbReference type="ARBA" id="ARBA00023163"/>
    </source>
</evidence>
<evidence type="ECO:0000256" key="3">
    <source>
        <dbReference type="ARBA" id="ARBA00023125"/>
    </source>
</evidence>
<evidence type="ECO:0000256" key="4">
    <source>
        <dbReference type="ARBA" id="ARBA00023159"/>
    </source>
</evidence>
<sequence length="326" mass="35949">MLVMGFAKMDLKQLRYFLAIAEEGTLSAAARRLNVAQPALTHHLRNMETELGVELFRRHPRGVALTEAGSLLRQRATLLLSEFERTRDDIRNLEGDPRGEVRLGLPATISEILSVPLILSAQDALPGIKLTIAEAMSGFVLDWLKEGLVDIAVLYLRDPSGELSSEPLLREELVVVSPHGAEIGERVSMRDLCARNLVLPSRTHGLRMQLEQEAAAVGATLQPINELDSFVNIKRLVAAGHCSSVLPLHAVTHAKDKGRFRISHFDGNGLFRDVFLVARERKTLSHACAAISMKLQECVESIVEKGEWRGAFPMVGQDANVSDSRQ</sequence>
<keyword evidence="5" id="KW-0804">Transcription</keyword>
<dbReference type="InterPro" id="IPR000847">
    <property type="entry name" value="LysR_HTH_N"/>
</dbReference>
<dbReference type="InterPro" id="IPR036388">
    <property type="entry name" value="WH-like_DNA-bd_sf"/>
</dbReference>
<dbReference type="PANTHER" id="PTHR30293:SF0">
    <property type="entry name" value="NITROGEN ASSIMILATION REGULATORY PROTEIN NAC"/>
    <property type="match status" value="1"/>
</dbReference>
<dbReference type="PANTHER" id="PTHR30293">
    <property type="entry name" value="TRANSCRIPTIONAL REGULATORY PROTEIN NAC-RELATED"/>
    <property type="match status" value="1"/>
</dbReference>
<accession>A0ABQ5LYF8</accession>
<dbReference type="EMBL" id="BROH01000010">
    <property type="protein sequence ID" value="GKY89137.1"/>
    <property type="molecule type" value="Genomic_DNA"/>
</dbReference>
<evidence type="ECO:0000259" key="6">
    <source>
        <dbReference type="PROSITE" id="PS50931"/>
    </source>
</evidence>
<comment type="similarity">
    <text evidence="1">Belongs to the LysR transcriptional regulatory family.</text>
</comment>
<dbReference type="SUPFAM" id="SSF53850">
    <property type="entry name" value="Periplasmic binding protein-like II"/>
    <property type="match status" value="1"/>
</dbReference>
<evidence type="ECO:0000256" key="1">
    <source>
        <dbReference type="ARBA" id="ARBA00009437"/>
    </source>
</evidence>
<name>A0ABQ5LYF8_9RHOB</name>
<dbReference type="InterPro" id="IPR036390">
    <property type="entry name" value="WH_DNA-bd_sf"/>
</dbReference>
<dbReference type="PRINTS" id="PR00039">
    <property type="entry name" value="HTHLYSR"/>
</dbReference>
<dbReference type="Gene3D" id="3.40.190.290">
    <property type="match status" value="1"/>
</dbReference>
<dbReference type="Proteomes" id="UP001144205">
    <property type="component" value="Unassembled WGS sequence"/>
</dbReference>
<keyword evidence="2" id="KW-0805">Transcription regulation</keyword>
<keyword evidence="3" id="KW-0238">DNA-binding</keyword>
<proteinExistence type="inferred from homology"/>
<protein>
    <submittedName>
        <fullName evidence="7">LysR family transcriptional regulator</fullName>
    </submittedName>
</protein>
<gene>
    <name evidence="7" type="ORF">STA1M1_30060</name>
</gene>
<evidence type="ECO:0000256" key="2">
    <source>
        <dbReference type="ARBA" id="ARBA00023015"/>
    </source>
</evidence>
<dbReference type="SUPFAM" id="SSF46785">
    <property type="entry name" value="Winged helix' DNA-binding domain"/>
    <property type="match status" value="1"/>
</dbReference>
<keyword evidence="4" id="KW-0010">Activator</keyword>